<keyword evidence="2" id="KW-1185">Reference proteome</keyword>
<proteinExistence type="predicted"/>
<dbReference type="KEGG" id="vg:40069607"/>
<organism evidence="1 2">
    <name type="scientific">Flavobacterium phage FpV4</name>
    <dbReference type="NCBI Taxonomy" id="1740108"/>
    <lineage>
        <taxon>Viruses</taxon>
        <taxon>Duplodnaviria</taxon>
        <taxon>Heunggongvirae</taxon>
        <taxon>Uroviricota</taxon>
        <taxon>Caudoviricetes</taxon>
        <taxon>Fipvunavirus</taxon>
        <taxon>Fipvunavirus Fpv4</taxon>
    </lineage>
</organism>
<name>A0A141HR36_9CAUD</name>
<evidence type="ECO:0000313" key="2">
    <source>
        <dbReference type="Proteomes" id="UP000221857"/>
    </source>
</evidence>
<sequence>MMEEVIWCYSLKDHNIIFIFRSLPHKEIEIDLRNIFNSINEKGIELTVNEDLLLKSLLTDYSQTHRCKTCKYLLKTQPNKRIMHKCAVTGKDVTLAMKACKEFKNN</sequence>
<dbReference type="RefSeq" id="YP_009594090.1">
    <property type="nucleotide sequence ID" value="NC_041872.1"/>
</dbReference>
<evidence type="ECO:0000313" key="1">
    <source>
        <dbReference type="EMBL" id="ALN97147.1"/>
    </source>
</evidence>
<dbReference type="Proteomes" id="UP000221857">
    <property type="component" value="Segment"/>
</dbReference>
<dbReference type="EMBL" id="KT876724">
    <property type="protein sequence ID" value="ALN97147.1"/>
    <property type="molecule type" value="Genomic_DNA"/>
</dbReference>
<accession>A0A141HR36</accession>
<protein>
    <submittedName>
        <fullName evidence="1">Uncharacterized protein</fullName>
    </submittedName>
</protein>
<reference evidence="1 2" key="1">
    <citation type="journal article" date="2016" name="PLoS ONE">
        <title>Comparative Genome Analysis Provides Insights into the Pathogenicity of Flavobacterium psychrophilum.</title>
        <authorList>
            <person name="Castillo D."/>
            <person name="Christiansen R.H."/>
            <person name="Dalsgaard I."/>
            <person name="Madsen L."/>
            <person name="Espejo R."/>
            <person name="Middelboe M."/>
        </authorList>
    </citation>
    <scope>NUCLEOTIDE SEQUENCE [LARGE SCALE GENOMIC DNA]</scope>
</reference>
<dbReference type="GeneID" id="40069607"/>